<dbReference type="Proteomes" id="UP001295684">
    <property type="component" value="Unassembled WGS sequence"/>
</dbReference>
<evidence type="ECO:0000313" key="2">
    <source>
        <dbReference type="Proteomes" id="UP001295684"/>
    </source>
</evidence>
<dbReference type="EMBL" id="CAMPGE010026358">
    <property type="protein sequence ID" value="CAI2384049.1"/>
    <property type="molecule type" value="Genomic_DNA"/>
</dbReference>
<dbReference type="AlphaFoldDB" id="A0AAD2D7F6"/>
<name>A0AAD2D7F6_EUPCR</name>
<comment type="caution">
    <text evidence="1">The sequence shown here is derived from an EMBL/GenBank/DDBJ whole genome shotgun (WGS) entry which is preliminary data.</text>
</comment>
<reference evidence="1" key="1">
    <citation type="submission" date="2023-07" db="EMBL/GenBank/DDBJ databases">
        <authorList>
            <consortium name="AG Swart"/>
            <person name="Singh M."/>
            <person name="Singh A."/>
            <person name="Seah K."/>
            <person name="Emmerich C."/>
        </authorList>
    </citation>
    <scope>NUCLEOTIDE SEQUENCE</scope>
    <source>
        <strain evidence="1">DP1</strain>
    </source>
</reference>
<organism evidence="1 2">
    <name type="scientific">Euplotes crassus</name>
    <dbReference type="NCBI Taxonomy" id="5936"/>
    <lineage>
        <taxon>Eukaryota</taxon>
        <taxon>Sar</taxon>
        <taxon>Alveolata</taxon>
        <taxon>Ciliophora</taxon>
        <taxon>Intramacronucleata</taxon>
        <taxon>Spirotrichea</taxon>
        <taxon>Hypotrichia</taxon>
        <taxon>Euplotida</taxon>
        <taxon>Euplotidae</taxon>
        <taxon>Moneuplotes</taxon>
    </lineage>
</organism>
<protein>
    <submittedName>
        <fullName evidence="1">Uncharacterized protein</fullName>
    </submittedName>
</protein>
<proteinExistence type="predicted"/>
<evidence type="ECO:0000313" key="1">
    <source>
        <dbReference type="EMBL" id="CAI2384049.1"/>
    </source>
</evidence>
<keyword evidence="2" id="KW-1185">Reference proteome</keyword>
<sequence>MKGSQIMVLRTFFAIASSKSFVGRWLNDSGVGISSSQNSTSALDPSSCSSSCRCIRSLRYLLRTFFVMDSSSSLLVRSTTSFSTSLGSSFSLSSTPFSFAFSV</sequence>
<gene>
    <name evidence="1" type="ORF">ECRASSUSDP1_LOCUS25569</name>
</gene>
<accession>A0AAD2D7F6</accession>